<dbReference type="RefSeq" id="WP_243798585.1">
    <property type="nucleotide sequence ID" value="NZ_CP094669.1"/>
</dbReference>
<dbReference type="SUPFAM" id="SSF53649">
    <property type="entry name" value="Alkaline phosphatase-like"/>
    <property type="match status" value="1"/>
</dbReference>
<dbReference type="CDD" id="cd16145">
    <property type="entry name" value="ARS_like"/>
    <property type="match status" value="1"/>
</dbReference>
<evidence type="ECO:0000313" key="5">
    <source>
        <dbReference type="EMBL" id="UOG74904.1"/>
    </source>
</evidence>
<accession>A0ABY4CZD0</accession>
<sequence>MNRKYTTLILLLVSTCCGVAFTQTQRQVKRPPNIVFILADDLGYGDVSCYGQQRFRTPHIDRLATEGMKFTQAYAGTAVCSPSRSSLFTGQHTGRTPVRGNIAVPPEGQYPLPDSSVLIPQLLKQAGYATGCFGKWGLGGPGTSGDPVNKGLDEFFGYNSQTLAHNYYPYHLWHNREKIMLPENRGGRSVTYAPDLIHQKTLAFIDQHKDQPFALFVTTVIPHAEMVAPPAHMKRTIGKFGPEKPYIGPDTAAPGFAKSGPYLSQPYPQAAFAAMVLVLDDQVGQIMAKLKQLHLDDNTIVVFTSDNGPSDEGGKNSAYFNSSGGFRGLKRDLYEGGIRMPFVVRWPGHVKPGVVSSQMIAFWDMLPTFTELAGVKNPTRIDGVSVVPTLTGKGTQQQHPYLYWEFYEQGGKVAARMQQWKAVRLNMATAPNGPMELYDLTADPSERHDVAKQHPDVVARFEQIFTKEHVPSPAFQFVAKKSNGD</sequence>
<evidence type="ECO:0000256" key="1">
    <source>
        <dbReference type="ARBA" id="ARBA00008779"/>
    </source>
</evidence>
<gene>
    <name evidence="5" type="ORF">MTX78_22660</name>
</gene>
<dbReference type="PANTHER" id="PTHR43751:SF3">
    <property type="entry name" value="SULFATASE N-TERMINAL DOMAIN-CONTAINING PROTEIN"/>
    <property type="match status" value="1"/>
</dbReference>
<evidence type="ECO:0000259" key="4">
    <source>
        <dbReference type="Pfam" id="PF00884"/>
    </source>
</evidence>
<dbReference type="InterPro" id="IPR024607">
    <property type="entry name" value="Sulfatase_CS"/>
</dbReference>
<dbReference type="EMBL" id="CP094669">
    <property type="protein sequence ID" value="UOG74904.1"/>
    <property type="molecule type" value="Genomic_DNA"/>
</dbReference>
<keyword evidence="3" id="KW-0732">Signal</keyword>
<dbReference type="Gene3D" id="3.40.720.10">
    <property type="entry name" value="Alkaline Phosphatase, subunit A"/>
    <property type="match status" value="1"/>
</dbReference>
<feature type="chain" id="PRO_5045582472" evidence="3">
    <location>
        <begin position="23"/>
        <end position="485"/>
    </location>
</feature>
<dbReference type="PROSITE" id="PS00523">
    <property type="entry name" value="SULFATASE_1"/>
    <property type="match status" value="1"/>
</dbReference>
<dbReference type="InterPro" id="IPR000917">
    <property type="entry name" value="Sulfatase_N"/>
</dbReference>
<keyword evidence="6" id="KW-1185">Reference proteome</keyword>
<organism evidence="5 6">
    <name type="scientific">Hymenobacter tibetensis</name>
    <dbReference type="NCBI Taxonomy" id="497967"/>
    <lineage>
        <taxon>Bacteria</taxon>
        <taxon>Pseudomonadati</taxon>
        <taxon>Bacteroidota</taxon>
        <taxon>Cytophagia</taxon>
        <taxon>Cytophagales</taxon>
        <taxon>Hymenobacteraceae</taxon>
        <taxon>Hymenobacter</taxon>
    </lineage>
</organism>
<reference evidence="5 6" key="1">
    <citation type="submission" date="2022-03" db="EMBL/GenBank/DDBJ databases">
        <title>Hymenobactersp. isolated from the air.</title>
        <authorList>
            <person name="Won M."/>
            <person name="Kwon S.-W."/>
        </authorList>
    </citation>
    <scope>NUCLEOTIDE SEQUENCE [LARGE SCALE GENOMIC DNA]</scope>
    <source>
        <strain evidence="5 6">KACC 21982</strain>
    </source>
</reference>
<dbReference type="Gene3D" id="3.30.1120.10">
    <property type="match status" value="1"/>
</dbReference>
<dbReference type="InterPro" id="IPR052701">
    <property type="entry name" value="GAG_Ulvan_Degrading_Sulfatases"/>
</dbReference>
<name>A0ABY4CZD0_9BACT</name>
<proteinExistence type="inferred from homology"/>
<dbReference type="PANTHER" id="PTHR43751">
    <property type="entry name" value="SULFATASE"/>
    <property type="match status" value="1"/>
</dbReference>
<protein>
    <submittedName>
        <fullName evidence="5">Arylsulfatase</fullName>
    </submittedName>
</protein>
<keyword evidence="2" id="KW-0378">Hydrolase</keyword>
<feature type="domain" description="Sulfatase N-terminal" evidence="4">
    <location>
        <begin position="32"/>
        <end position="375"/>
    </location>
</feature>
<evidence type="ECO:0000256" key="2">
    <source>
        <dbReference type="ARBA" id="ARBA00022801"/>
    </source>
</evidence>
<feature type="signal peptide" evidence="3">
    <location>
        <begin position="1"/>
        <end position="22"/>
    </location>
</feature>
<evidence type="ECO:0000256" key="3">
    <source>
        <dbReference type="SAM" id="SignalP"/>
    </source>
</evidence>
<dbReference type="Proteomes" id="UP000831113">
    <property type="component" value="Chromosome"/>
</dbReference>
<comment type="similarity">
    <text evidence="1">Belongs to the sulfatase family.</text>
</comment>
<dbReference type="Pfam" id="PF00884">
    <property type="entry name" value="Sulfatase"/>
    <property type="match status" value="1"/>
</dbReference>
<evidence type="ECO:0000313" key="6">
    <source>
        <dbReference type="Proteomes" id="UP000831113"/>
    </source>
</evidence>
<dbReference type="InterPro" id="IPR017850">
    <property type="entry name" value="Alkaline_phosphatase_core_sf"/>
</dbReference>